<organism evidence="2 3">
    <name type="scientific">Rubripirellula obstinata</name>
    <dbReference type="NCBI Taxonomy" id="406547"/>
    <lineage>
        <taxon>Bacteria</taxon>
        <taxon>Pseudomonadati</taxon>
        <taxon>Planctomycetota</taxon>
        <taxon>Planctomycetia</taxon>
        <taxon>Pirellulales</taxon>
        <taxon>Pirellulaceae</taxon>
        <taxon>Rubripirellula</taxon>
    </lineage>
</organism>
<name>A0A5B1CDJ9_9BACT</name>
<accession>A0A5B1CDJ9</accession>
<protein>
    <submittedName>
        <fullName evidence="2">Uncharacterized protein</fullName>
    </submittedName>
</protein>
<dbReference type="EMBL" id="VRLW01000001">
    <property type="protein sequence ID" value="KAA1257829.1"/>
    <property type="molecule type" value="Genomic_DNA"/>
</dbReference>
<dbReference type="Proteomes" id="UP000322699">
    <property type="component" value="Unassembled WGS sequence"/>
</dbReference>
<feature type="compositionally biased region" description="Basic and acidic residues" evidence="1">
    <location>
        <begin position="71"/>
        <end position="82"/>
    </location>
</feature>
<evidence type="ECO:0000256" key="1">
    <source>
        <dbReference type="SAM" id="MobiDB-lite"/>
    </source>
</evidence>
<gene>
    <name evidence="2" type="ORF">LF1_03190</name>
</gene>
<evidence type="ECO:0000313" key="2">
    <source>
        <dbReference type="EMBL" id="KAA1257829.1"/>
    </source>
</evidence>
<evidence type="ECO:0000313" key="3">
    <source>
        <dbReference type="Proteomes" id="UP000322699"/>
    </source>
</evidence>
<proteinExistence type="predicted"/>
<dbReference type="AlphaFoldDB" id="A0A5B1CDJ9"/>
<keyword evidence="3" id="KW-1185">Reference proteome</keyword>
<reference evidence="2 3" key="1">
    <citation type="submission" date="2019-08" db="EMBL/GenBank/DDBJ databases">
        <title>Deep-cultivation of Planctomycetes and their phenomic and genomic characterization uncovers novel biology.</title>
        <authorList>
            <person name="Wiegand S."/>
            <person name="Jogler M."/>
            <person name="Boedeker C."/>
            <person name="Pinto D."/>
            <person name="Vollmers J."/>
            <person name="Rivas-Marin E."/>
            <person name="Kohn T."/>
            <person name="Peeters S.H."/>
            <person name="Heuer A."/>
            <person name="Rast P."/>
            <person name="Oberbeckmann S."/>
            <person name="Bunk B."/>
            <person name="Jeske O."/>
            <person name="Meyerdierks A."/>
            <person name="Storesund J.E."/>
            <person name="Kallscheuer N."/>
            <person name="Luecker S."/>
            <person name="Lage O.M."/>
            <person name="Pohl T."/>
            <person name="Merkel B.J."/>
            <person name="Hornburger P."/>
            <person name="Mueller R.-W."/>
            <person name="Bruemmer F."/>
            <person name="Labrenz M."/>
            <person name="Spormann A.M."/>
            <person name="Op Den Camp H."/>
            <person name="Overmann J."/>
            <person name="Amann R."/>
            <person name="Jetten M.S.M."/>
            <person name="Mascher T."/>
            <person name="Medema M.H."/>
            <person name="Devos D.P."/>
            <person name="Kaster A.-K."/>
            <person name="Ovreas L."/>
            <person name="Rohde M."/>
            <person name="Galperin M.Y."/>
            <person name="Jogler C."/>
        </authorList>
    </citation>
    <scope>NUCLEOTIDE SEQUENCE [LARGE SCALE GENOMIC DNA]</scope>
    <source>
        <strain evidence="2 3">LF1</strain>
    </source>
</reference>
<sequence length="106" mass="11556">MTLDQIYVGRNKRSEVPAIRCVGHAIAGTAQSLFRPTFACILPYVRNFYPLQPSKVHVGIRSESETPSVEFRNRGDGDRGGDGDGNGDQADVTTGLFVNIDTETVQ</sequence>
<feature type="region of interest" description="Disordered" evidence="1">
    <location>
        <begin position="59"/>
        <end position="106"/>
    </location>
</feature>
<comment type="caution">
    <text evidence="2">The sequence shown here is derived from an EMBL/GenBank/DDBJ whole genome shotgun (WGS) entry which is preliminary data.</text>
</comment>